<dbReference type="AlphaFoldDB" id="A0A0F8VVN4"/>
<comment type="caution">
    <text evidence="1">The sequence shown here is derived from an EMBL/GenBank/DDBJ whole genome shotgun (WGS) entry which is preliminary data.</text>
</comment>
<name>A0A0F8VVN4_9ZZZZ</name>
<accession>A0A0F8VVN4</accession>
<sequence length="337" mass="37095">PLTAGFNYLSTSDSTYLMRVMIDPADRINITLYNFSVTDGVIELKEMTSMENTSHPDLNELGIWRMYSTGGNLNLTEMACYNGTVRPGTPPPVDSATPVVKTSINNTSPKINEIINITANITDDIQLSFCQVIENQTGINMITNFSITTPAECSQAITITVGKGNVINFTVRANDTSNNFHTNDSQIITVINSVPVPTIILPTPNDFNNTIPYPFNVTFDQDGDGDSITINYYVNGKLNDTTALNTTFNGSDSTYILNVSLFDGFDHSVNVSVTFTIDTTFPTLLLFNLTNNTIFGFNANATMNITMQDTNPFLLQFNWHNASLSEIYNVSNNTIQS</sequence>
<dbReference type="EMBL" id="LAZR01069095">
    <property type="protein sequence ID" value="KKK48372.1"/>
    <property type="molecule type" value="Genomic_DNA"/>
</dbReference>
<evidence type="ECO:0000313" key="1">
    <source>
        <dbReference type="EMBL" id="KKK48372.1"/>
    </source>
</evidence>
<feature type="non-terminal residue" evidence="1">
    <location>
        <position position="1"/>
    </location>
</feature>
<organism evidence="1">
    <name type="scientific">marine sediment metagenome</name>
    <dbReference type="NCBI Taxonomy" id="412755"/>
    <lineage>
        <taxon>unclassified sequences</taxon>
        <taxon>metagenomes</taxon>
        <taxon>ecological metagenomes</taxon>
    </lineage>
</organism>
<feature type="non-terminal residue" evidence="1">
    <location>
        <position position="337"/>
    </location>
</feature>
<reference evidence="1" key="1">
    <citation type="journal article" date="2015" name="Nature">
        <title>Complex archaea that bridge the gap between prokaryotes and eukaryotes.</title>
        <authorList>
            <person name="Spang A."/>
            <person name="Saw J.H."/>
            <person name="Jorgensen S.L."/>
            <person name="Zaremba-Niedzwiedzka K."/>
            <person name="Martijn J."/>
            <person name="Lind A.E."/>
            <person name="van Eijk R."/>
            <person name="Schleper C."/>
            <person name="Guy L."/>
            <person name="Ettema T.J."/>
        </authorList>
    </citation>
    <scope>NUCLEOTIDE SEQUENCE</scope>
</reference>
<proteinExistence type="predicted"/>
<gene>
    <name evidence="1" type="ORF">LCGC14_3145780</name>
</gene>
<protein>
    <submittedName>
        <fullName evidence="1">Uncharacterized protein</fullName>
    </submittedName>
</protein>